<accession>A0A9N8W9A4</accession>
<feature type="transmembrane region" description="Helical" evidence="1">
    <location>
        <begin position="35"/>
        <end position="57"/>
    </location>
</feature>
<comment type="caution">
    <text evidence="2">The sequence shown here is derived from an EMBL/GenBank/DDBJ whole genome shotgun (WGS) entry which is preliminary data.</text>
</comment>
<sequence>MISVKDYNEMQYRPLSLTLHGHVFHEAYIVPIVKFFIIAHIRISTIHAYILLFLVIIHYPRTCLQHNPQTSLLCCGLTQSPNISKLKKDRSSSQAVDIMELLFCDKEIDGTIDFRHVEELGGSFPFSPPLPTNTKYTTTNITASSRESTTGEICYGRYDWTDTITSSKLPALNLAQNKP</sequence>
<evidence type="ECO:0000256" key="1">
    <source>
        <dbReference type="SAM" id="Phobius"/>
    </source>
</evidence>
<dbReference type="AlphaFoldDB" id="A0A9N8W9A4"/>
<keyword evidence="1" id="KW-0812">Transmembrane</keyword>
<name>A0A9N8W9A4_9GLOM</name>
<dbReference type="Proteomes" id="UP000789739">
    <property type="component" value="Unassembled WGS sequence"/>
</dbReference>
<proteinExistence type="predicted"/>
<keyword evidence="1" id="KW-0472">Membrane</keyword>
<evidence type="ECO:0000313" key="2">
    <source>
        <dbReference type="EMBL" id="CAG8479494.1"/>
    </source>
</evidence>
<organism evidence="2 3">
    <name type="scientific">Paraglomus brasilianum</name>
    <dbReference type="NCBI Taxonomy" id="144538"/>
    <lineage>
        <taxon>Eukaryota</taxon>
        <taxon>Fungi</taxon>
        <taxon>Fungi incertae sedis</taxon>
        <taxon>Mucoromycota</taxon>
        <taxon>Glomeromycotina</taxon>
        <taxon>Glomeromycetes</taxon>
        <taxon>Paraglomerales</taxon>
        <taxon>Paraglomeraceae</taxon>
        <taxon>Paraglomus</taxon>
    </lineage>
</organism>
<gene>
    <name evidence="2" type="ORF">PBRASI_LOCUS1500</name>
</gene>
<reference evidence="2" key="1">
    <citation type="submission" date="2021-06" db="EMBL/GenBank/DDBJ databases">
        <authorList>
            <person name="Kallberg Y."/>
            <person name="Tangrot J."/>
            <person name="Rosling A."/>
        </authorList>
    </citation>
    <scope>NUCLEOTIDE SEQUENCE</scope>
    <source>
        <strain evidence="2">BR232B</strain>
    </source>
</reference>
<dbReference type="EMBL" id="CAJVPI010000098">
    <property type="protein sequence ID" value="CAG8479494.1"/>
    <property type="molecule type" value="Genomic_DNA"/>
</dbReference>
<keyword evidence="3" id="KW-1185">Reference proteome</keyword>
<keyword evidence="1" id="KW-1133">Transmembrane helix</keyword>
<protein>
    <submittedName>
        <fullName evidence="2">8298_t:CDS:1</fullName>
    </submittedName>
</protein>
<evidence type="ECO:0000313" key="3">
    <source>
        <dbReference type="Proteomes" id="UP000789739"/>
    </source>
</evidence>